<dbReference type="Proteomes" id="UP000545588">
    <property type="component" value="Unassembled WGS sequence"/>
</dbReference>
<name>A0A6V7RNV5_9STAP</name>
<dbReference type="AlphaFoldDB" id="A0A6V7RNV5"/>
<evidence type="ECO:0008006" key="5">
    <source>
        <dbReference type="Google" id="ProtNLM"/>
    </source>
</evidence>
<reference evidence="2 4" key="2">
    <citation type="submission" date="2020-08" db="EMBL/GenBank/DDBJ databases">
        <title>Genomic Encyclopedia of Type Strains, Phase IV (KMG-IV): sequencing the most valuable type-strain genomes for metagenomic binning, comparative biology and taxonomic classification.</title>
        <authorList>
            <person name="Goeker M."/>
        </authorList>
    </citation>
    <scope>NUCLEOTIDE SEQUENCE [LARGE SCALE GENOMIC DNA]</scope>
    <source>
        <strain evidence="2 4">DSM 22419</strain>
    </source>
</reference>
<evidence type="ECO:0000313" key="1">
    <source>
        <dbReference type="EMBL" id="CAD2079334.1"/>
    </source>
</evidence>
<dbReference type="RefSeq" id="WP_184280726.1">
    <property type="nucleotide sequence ID" value="NZ_BMCO01000001.1"/>
</dbReference>
<evidence type="ECO:0000313" key="2">
    <source>
        <dbReference type="EMBL" id="MBB6422195.1"/>
    </source>
</evidence>
<reference evidence="1 3" key="1">
    <citation type="submission" date="2020-07" db="EMBL/GenBank/DDBJ databases">
        <authorList>
            <person name="Criscuolo A."/>
        </authorList>
    </citation>
    <scope>NUCLEOTIDE SEQUENCE [LARGE SCALE GENOMIC DNA]</scope>
    <source>
        <strain evidence="1">CIP111751</strain>
    </source>
</reference>
<dbReference type="Proteomes" id="UP000534001">
    <property type="component" value="Unassembled WGS sequence"/>
</dbReference>
<sequence length="431" mass="48900">MQQLKFSLFLIGVILLAGCGQTSMNSEEVLDNVEEIHNNNLEIVSLLHSNDISLARELVTESNNLLAQLDEDNNVNDDSEQSIFVDYSNYISAVKSYYQFLDNQLGTDEVQAELIFFSEEWLKAQQEITQTLSDFLVNNFESPDISSVYVENVDKESYFNSLNVILTHFFAITEHHDSGAEHRKYNENNLMWNEVRSVREKLLKETQDLDFIRDLQSNISEFGAIASAVDIDDWDTIINELSGDAGFNTGQIIENYYGGEYPEGLSIYFDEQAENTAEITETDVVDGVEDSNEESADQMTTYSQGEWWEISDEWRLKINQVYSTDERNQFSDKNPEQVVIINYTYENLGFEGSVQDLYLTPYNVIDSEGVIAETYPTSGIKGARPAPIGSTMEEAEVSYGLSNSGGEIQIVFEKFDTSRNKHTGVFSIEIK</sequence>
<evidence type="ECO:0000313" key="4">
    <source>
        <dbReference type="Proteomes" id="UP000545588"/>
    </source>
</evidence>
<accession>A0A6V7RNV5</accession>
<dbReference type="PROSITE" id="PS51257">
    <property type="entry name" value="PROKAR_LIPOPROTEIN"/>
    <property type="match status" value="1"/>
</dbReference>
<proteinExistence type="predicted"/>
<evidence type="ECO:0000313" key="3">
    <source>
        <dbReference type="Proteomes" id="UP000534001"/>
    </source>
</evidence>
<dbReference type="EMBL" id="JACHFF010000001">
    <property type="protein sequence ID" value="MBB6422195.1"/>
    <property type="molecule type" value="Genomic_DNA"/>
</dbReference>
<dbReference type="EMBL" id="CAJEWA010000006">
    <property type="protein sequence ID" value="CAD2079334.1"/>
    <property type="molecule type" value="Genomic_DNA"/>
</dbReference>
<gene>
    <name evidence="2" type="ORF">HNR41_000121</name>
    <name evidence="1" type="ORF">JEOCOQ751_01462</name>
</gene>
<keyword evidence="4" id="KW-1185">Reference proteome</keyword>
<protein>
    <recommendedName>
        <fullName evidence="5">DUF5067 domain-containing protein</fullName>
    </recommendedName>
</protein>
<comment type="caution">
    <text evidence="1">The sequence shown here is derived from an EMBL/GenBank/DDBJ whole genome shotgun (WGS) entry which is preliminary data.</text>
</comment>
<organism evidence="1 3">
    <name type="scientific">Jeotgalicoccus coquinae</name>
    <dbReference type="NCBI Taxonomy" id="709509"/>
    <lineage>
        <taxon>Bacteria</taxon>
        <taxon>Bacillati</taxon>
        <taxon>Bacillota</taxon>
        <taxon>Bacilli</taxon>
        <taxon>Bacillales</taxon>
        <taxon>Staphylococcaceae</taxon>
        <taxon>Jeotgalicoccus</taxon>
    </lineage>
</organism>